<keyword evidence="4" id="KW-1185">Reference proteome</keyword>
<reference evidence="3 4" key="1">
    <citation type="submission" date="2014-04" db="EMBL/GenBank/DDBJ databases">
        <authorList>
            <consortium name="DOE Joint Genome Institute"/>
            <person name="Kuo A."/>
            <person name="Gay G."/>
            <person name="Dore J."/>
            <person name="Kohler A."/>
            <person name="Nagy L.G."/>
            <person name="Floudas D."/>
            <person name="Copeland A."/>
            <person name="Barry K.W."/>
            <person name="Cichocki N."/>
            <person name="Veneault-Fourrey C."/>
            <person name="LaButti K."/>
            <person name="Lindquist E.A."/>
            <person name="Lipzen A."/>
            <person name="Lundell T."/>
            <person name="Morin E."/>
            <person name="Murat C."/>
            <person name="Sun H."/>
            <person name="Tunlid A."/>
            <person name="Henrissat B."/>
            <person name="Grigoriev I.V."/>
            <person name="Hibbett D.S."/>
            <person name="Martin F."/>
            <person name="Nordberg H.P."/>
            <person name="Cantor M.N."/>
            <person name="Hua S.X."/>
        </authorList>
    </citation>
    <scope>NUCLEOTIDE SEQUENCE [LARGE SCALE GENOMIC DNA]</scope>
    <source>
        <strain evidence="4">h7</strain>
    </source>
</reference>
<gene>
    <name evidence="3" type="ORF">M413DRAFT_31332</name>
</gene>
<dbReference type="Pfam" id="PF24883">
    <property type="entry name" value="NPHP3_N"/>
    <property type="match status" value="1"/>
</dbReference>
<dbReference type="PANTHER" id="PTHR10039">
    <property type="entry name" value="AMELOGENIN"/>
    <property type="match status" value="1"/>
</dbReference>
<evidence type="ECO:0000259" key="2">
    <source>
        <dbReference type="Pfam" id="PF24883"/>
    </source>
</evidence>
<dbReference type="InterPro" id="IPR056884">
    <property type="entry name" value="NPHP3-like_N"/>
</dbReference>
<keyword evidence="1" id="KW-0677">Repeat</keyword>
<dbReference type="EMBL" id="KN831801">
    <property type="protein sequence ID" value="KIM36941.1"/>
    <property type="molecule type" value="Genomic_DNA"/>
</dbReference>
<evidence type="ECO:0000313" key="4">
    <source>
        <dbReference type="Proteomes" id="UP000053424"/>
    </source>
</evidence>
<reference evidence="4" key="2">
    <citation type="submission" date="2015-01" db="EMBL/GenBank/DDBJ databases">
        <title>Evolutionary Origins and Diversification of the Mycorrhizal Mutualists.</title>
        <authorList>
            <consortium name="DOE Joint Genome Institute"/>
            <consortium name="Mycorrhizal Genomics Consortium"/>
            <person name="Kohler A."/>
            <person name="Kuo A."/>
            <person name="Nagy L.G."/>
            <person name="Floudas D."/>
            <person name="Copeland A."/>
            <person name="Barry K.W."/>
            <person name="Cichocki N."/>
            <person name="Veneault-Fourrey C."/>
            <person name="LaButti K."/>
            <person name="Lindquist E.A."/>
            <person name="Lipzen A."/>
            <person name="Lundell T."/>
            <person name="Morin E."/>
            <person name="Murat C."/>
            <person name="Riley R."/>
            <person name="Ohm R."/>
            <person name="Sun H."/>
            <person name="Tunlid A."/>
            <person name="Henrissat B."/>
            <person name="Grigoriev I.V."/>
            <person name="Hibbett D.S."/>
            <person name="Martin F."/>
        </authorList>
    </citation>
    <scope>NUCLEOTIDE SEQUENCE [LARGE SCALE GENOMIC DNA]</scope>
    <source>
        <strain evidence="4">h7</strain>
    </source>
</reference>
<dbReference type="Proteomes" id="UP000053424">
    <property type="component" value="Unassembled WGS sequence"/>
</dbReference>
<evidence type="ECO:0000256" key="1">
    <source>
        <dbReference type="ARBA" id="ARBA00022737"/>
    </source>
</evidence>
<organism evidence="3 4">
    <name type="scientific">Hebeloma cylindrosporum</name>
    <dbReference type="NCBI Taxonomy" id="76867"/>
    <lineage>
        <taxon>Eukaryota</taxon>
        <taxon>Fungi</taxon>
        <taxon>Dikarya</taxon>
        <taxon>Basidiomycota</taxon>
        <taxon>Agaricomycotina</taxon>
        <taxon>Agaricomycetes</taxon>
        <taxon>Agaricomycetidae</taxon>
        <taxon>Agaricales</taxon>
        <taxon>Agaricineae</taxon>
        <taxon>Hymenogastraceae</taxon>
        <taxon>Hebeloma</taxon>
    </lineage>
</organism>
<accession>A0A0C3BZS1</accession>
<protein>
    <recommendedName>
        <fullName evidence="2">Nephrocystin 3-like N-terminal domain-containing protein</fullName>
    </recommendedName>
</protein>
<dbReference type="OrthoDB" id="2926278at2759"/>
<dbReference type="HOGENOM" id="CLU_000288_6_10_1"/>
<name>A0A0C3BZS1_HEBCY</name>
<dbReference type="PANTHER" id="PTHR10039:SF14">
    <property type="entry name" value="NACHT DOMAIN-CONTAINING PROTEIN"/>
    <property type="match status" value="1"/>
</dbReference>
<proteinExistence type="predicted"/>
<dbReference type="SUPFAM" id="SSF52540">
    <property type="entry name" value="P-loop containing nucleoside triphosphate hydrolases"/>
    <property type="match status" value="1"/>
</dbReference>
<dbReference type="Gene3D" id="3.40.50.300">
    <property type="entry name" value="P-loop containing nucleotide triphosphate hydrolases"/>
    <property type="match status" value="1"/>
</dbReference>
<dbReference type="InterPro" id="IPR027417">
    <property type="entry name" value="P-loop_NTPase"/>
</dbReference>
<feature type="domain" description="Nephrocystin 3-like N-terminal" evidence="2">
    <location>
        <begin position="51"/>
        <end position="216"/>
    </location>
</feature>
<evidence type="ECO:0000313" key="3">
    <source>
        <dbReference type="EMBL" id="KIM36941.1"/>
    </source>
</evidence>
<sequence length="686" mass="77830">MLHPPPKSRLTAKIGWDILRNNIVPSAVFDSDELYDAPKCHPETRKAILKQIISWIEDRMTHTSFIMWMYGPAGAGKSAIAKTIAEMCAKVGLLAASFFFSRAASGRNVKTSLISTLAYQICLSIPEIRATVIEIVAKDPTIFSRSLVTQITKLIVEPLQSTLSNQNISQANVAKFIVIDGLDECDSAQAQLEILDALTSFTSACSFPLLFLVASRPEYDIREAFNANPLRLITTTLPLDDNYRTNDDISTFITSRFEDIKRTHPAKNRIPDSWPARQDLRALVDKASGLFIYASTVMKFIESRRHLPPKRLDIILGTSSRGPNDTPFAQLDAMYHYIFSQIPNSNIQPILDLISLLILSISPRPHGVTLAFAGDFFGYETGYLDIILSELHSILSIPAPGHPFNPICLYHKSLGDFLLDLSRSKEFCIDTERSHAKLAILWIRYGKRQRNGPVLESGTLSVLRHCSSALPTTELVAELKIWDLKEGLSYEHYEASFNLLPPFFDWLESVFSCVHLQAVFYRMLEDLEHYIRRMTRWSKETRRLIQAIIIADADLFKNCGSDFFLILCIFPERGSIFSSPLYHMMAMVFSRSERAPYYPVDGRVYAELTRKVAEYMFSPCLNYEMKKNGARLMIRILPKADTDPWLGDYLRDLLFPVPGDEFIACFQQALRTYMTRCNVPVRPNTP</sequence>
<dbReference type="AlphaFoldDB" id="A0A0C3BZS1"/>